<proteinExistence type="predicted"/>
<evidence type="ECO:0000313" key="2">
    <source>
        <dbReference type="Proteomes" id="UP001595701"/>
    </source>
</evidence>
<protein>
    <submittedName>
        <fullName evidence="1">Uncharacterized protein</fullName>
    </submittedName>
</protein>
<dbReference type="RefSeq" id="WP_310776869.1">
    <property type="nucleotide sequence ID" value="NZ_JBHRWR010000039.1"/>
</dbReference>
<evidence type="ECO:0000313" key="1">
    <source>
        <dbReference type="EMBL" id="MFC3577553.1"/>
    </source>
</evidence>
<name>A0ABV7SLJ3_9ACTN</name>
<keyword evidence="2" id="KW-1185">Reference proteome</keyword>
<dbReference type="EMBL" id="JBHRWR010000039">
    <property type="protein sequence ID" value="MFC3577553.1"/>
    <property type="molecule type" value="Genomic_DNA"/>
</dbReference>
<accession>A0ABV7SLJ3</accession>
<comment type="caution">
    <text evidence="1">The sequence shown here is derived from an EMBL/GenBank/DDBJ whole genome shotgun (WGS) entry which is preliminary data.</text>
</comment>
<sequence length="49" mass="5308">MSYEYLGTCVSYEYLGTYGSDEYLGTYGSDEHPAGLCEQAANSRVITAA</sequence>
<reference evidence="2" key="1">
    <citation type="journal article" date="2019" name="Int. J. Syst. Evol. Microbiol.">
        <title>The Global Catalogue of Microorganisms (GCM) 10K type strain sequencing project: providing services to taxonomists for standard genome sequencing and annotation.</title>
        <authorList>
            <consortium name="The Broad Institute Genomics Platform"/>
            <consortium name="The Broad Institute Genome Sequencing Center for Infectious Disease"/>
            <person name="Wu L."/>
            <person name="Ma J."/>
        </authorList>
    </citation>
    <scope>NUCLEOTIDE SEQUENCE [LARGE SCALE GENOMIC DNA]</scope>
    <source>
        <strain evidence="2">CGMCC 4.7035</strain>
    </source>
</reference>
<gene>
    <name evidence="1" type="ORF">ACFOZ0_30680</name>
</gene>
<dbReference type="Proteomes" id="UP001595701">
    <property type="component" value="Unassembled WGS sequence"/>
</dbReference>
<organism evidence="1 2">
    <name type="scientific">Streptomyces yaanensis</name>
    <dbReference type="NCBI Taxonomy" id="1142239"/>
    <lineage>
        <taxon>Bacteria</taxon>
        <taxon>Bacillati</taxon>
        <taxon>Actinomycetota</taxon>
        <taxon>Actinomycetes</taxon>
        <taxon>Kitasatosporales</taxon>
        <taxon>Streptomycetaceae</taxon>
        <taxon>Streptomyces</taxon>
    </lineage>
</organism>